<evidence type="ECO:0000313" key="3">
    <source>
        <dbReference type="Proteomes" id="UP000184731"/>
    </source>
</evidence>
<dbReference type="KEGG" id="saqi:AXG55_11750"/>
<name>A0A1L4D2X7_9BACT</name>
<dbReference type="AlphaFoldDB" id="A0A1L4D2X7"/>
<accession>A0A1L4D2X7</accession>
<protein>
    <recommendedName>
        <fullName evidence="1">Flagella basal body P-ring formation protein FlgA SAF domain-containing protein</fullName>
    </recommendedName>
</protein>
<dbReference type="OrthoDB" id="5294061at2"/>
<dbReference type="Pfam" id="PF13144">
    <property type="entry name" value="ChapFlgA"/>
    <property type="match status" value="1"/>
</dbReference>
<proteinExistence type="predicted"/>
<dbReference type="Proteomes" id="UP000184731">
    <property type="component" value="Chromosome"/>
</dbReference>
<dbReference type="Gene3D" id="2.30.30.760">
    <property type="match status" value="1"/>
</dbReference>
<evidence type="ECO:0000259" key="1">
    <source>
        <dbReference type="Pfam" id="PF13144"/>
    </source>
</evidence>
<evidence type="ECO:0000313" key="2">
    <source>
        <dbReference type="EMBL" id="APJ04542.1"/>
    </source>
</evidence>
<organism evidence="2 3">
    <name type="scientific">Silvanigrella aquatica</name>
    <dbReference type="NCBI Taxonomy" id="1915309"/>
    <lineage>
        <taxon>Bacteria</taxon>
        <taxon>Pseudomonadati</taxon>
        <taxon>Bdellovibrionota</taxon>
        <taxon>Oligoflexia</taxon>
        <taxon>Silvanigrellales</taxon>
        <taxon>Silvanigrellaceae</taxon>
        <taxon>Silvanigrella</taxon>
    </lineage>
</organism>
<dbReference type="InterPro" id="IPR017585">
    <property type="entry name" value="SAF_FlgA"/>
</dbReference>
<dbReference type="EMBL" id="CP017834">
    <property type="protein sequence ID" value="APJ04542.1"/>
    <property type="molecule type" value="Genomic_DNA"/>
</dbReference>
<keyword evidence="3" id="KW-1185">Reference proteome</keyword>
<dbReference type="STRING" id="1915309.AXG55_11750"/>
<feature type="domain" description="Flagella basal body P-ring formation protein FlgA SAF" evidence="1">
    <location>
        <begin position="120"/>
        <end position="257"/>
    </location>
</feature>
<gene>
    <name evidence="2" type="ORF">AXG55_11750</name>
</gene>
<dbReference type="RefSeq" id="WP_148698289.1">
    <property type="nucleotide sequence ID" value="NZ_CP017834.1"/>
</dbReference>
<reference evidence="2 3" key="1">
    <citation type="submission" date="2016-10" db="EMBL/GenBank/DDBJ databases">
        <title>Silvanigrella aquatica sp. nov., isolated from a freshwater lake located in the Black Forest, Germany, description of Silvanigrellaceae fam. nov., Silvanigrellales ord. nov., reclassification of the order Bdellovibrionales in the class Oligoflexia, reclassification of the families Bacteriovoracaceae and Halobacteriovoraceae in the new order Bacteriovoracales ord. nov., and reclassification of the family Pseudobacteriovoracaceae in the order Oligoflexiales.</title>
        <authorList>
            <person name="Hahn M.W."/>
            <person name="Schmidt J."/>
            <person name="Koll U."/>
            <person name="Rohde M."/>
            <person name="Verbag S."/>
            <person name="Pitt A."/>
            <person name="Nakai R."/>
            <person name="Naganuma T."/>
            <person name="Lang E."/>
        </authorList>
    </citation>
    <scope>NUCLEOTIDE SEQUENCE [LARGE SCALE GENOMIC DNA]</scope>
    <source>
        <strain evidence="2 3">MWH-Nonnen-W8red</strain>
    </source>
</reference>
<sequence length="262" mass="29877">MIMDQPLIYIEYKSLSNDESISEIQKDIIVQLIKINKPHDLIIIENLHEKEQNHKQYILSAKCIQCQVIDNSQLEIDSTSIKKSNNKFTDEYTFNVSSFSNKKTTWKIEIIEKKIIYYIAAKQYISPNNILSEKDLEVVSCMTSEPKCLPKFPFFSSNDALQQFSIYKNKKAATSFREGQEIEAKWLSDEILIRSGEKTKVTYSPNNSLTIQTFGKSLSNGGRGEIIRVQINDWFDKGATSRPIGIIEGTVVAPGEVEYAAK</sequence>